<feature type="region of interest" description="Disordered" evidence="2">
    <location>
        <begin position="83"/>
        <end position="139"/>
    </location>
</feature>
<evidence type="ECO:0000313" key="5">
    <source>
        <dbReference type="Proteomes" id="UP001140560"/>
    </source>
</evidence>
<dbReference type="EMBL" id="JAPEUY010000003">
    <property type="protein sequence ID" value="KAJ4375209.1"/>
    <property type="molecule type" value="Genomic_DNA"/>
</dbReference>
<dbReference type="InterPro" id="IPR007219">
    <property type="entry name" value="XnlR_reg_dom"/>
</dbReference>
<sequence>MMRGHKQQQPGTVAVAELAPPPPPPPPPSPAPVTVGSHPVGSNAPPLLWDVALCAVSDPSPLWSREIIGSASARPVALFDHNRVPTMSSSPHASQYPPPPDGDAAHYTPIYATAQSLDGPAPRAPYPPPPPPEPPFPKLENINEVLQAQQALHANHAQLLPPHSPASQQPKPNRLRKACDSCSARKVKVGLGAPVLPAMAVRRRGPPNRHAEAVKKRRLNHADPSSAGSSPQSPTNAAHALAQLQSSHPAQLSAETICPLPTMNALIDDFFMYIHPLCPFPHEPSFREAWERREDFSNPSFLALLASMIAALVSSFPRKPRLHLKSQTRHEYPSHLSLVDKCREVCSQARGPGYLDRPSLNVYDACTSYFLGLTGAYVFQWRQMRLYIAESLTIIRSLGLHKSESPGYTYLGSVPSAWGSSGPNFDGSRDFKLDHITEQIGRRVFWTVFVGVRTLHQLGASFGELSIPPATPTELLPPLPEEVDDVHIFPNEIQPQQIGVVSLMAGFNANVRIYLSYSTLATAEMAFGVDEIFDWGRQQRIFEESLQRCKQALENIPAVLKIQTKPGRAGGFIQQRQPYYPPMPEFSDMRNPALNSYNGAQSHDTHRYEIQKANIYASHLATRSYLVEKYFLQLEKYHTTKSQVALQESPVAIVAGLDKFSARHPVDSEALERTMSDEREQVVKDLLVVLGSIDMVNMEPNGDSFTQKIRSIASTLLEVPKERRGSVALQHQDYLYTFLNILGKLERASPEGSDPASGPVDEETELRLWADLKEHQLKFQEQGGVYGFS</sequence>
<evidence type="ECO:0000256" key="1">
    <source>
        <dbReference type="ARBA" id="ARBA00023242"/>
    </source>
</evidence>
<keyword evidence="1" id="KW-0539">Nucleus</keyword>
<comment type="caution">
    <text evidence="4">The sequence shown here is derived from an EMBL/GenBank/DDBJ whole genome shotgun (WGS) entry which is preliminary data.</text>
</comment>
<feature type="compositionally biased region" description="Pro residues" evidence="2">
    <location>
        <begin position="122"/>
        <end position="137"/>
    </location>
</feature>
<dbReference type="GO" id="GO:0003677">
    <property type="term" value="F:DNA binding"/>
    <property type="evidence" value="ECO:0007669"/>
    <property type="project" value="InterPro"/>
</dbReference>
<dbReference type="GO" id="GO:0008270">
    <property type="term" value="F:zinc ion binding"/>
    <property type="evidence" value="ECO:0007669"/>
    <property type="project" value="InterPro"/>
</dbReference>
<proteinExistence type="predicted"/>
<feature type="domain" description="Xylanolytic transcriptional activator regulatory" evidence="3">
    <location>
        <begin position="267"/>
        <end position="498"/>
    </location>
</feature>
<dbReference type="Proteomes" id="UP001140560">
    <property type="component" value="Unassembled WGS sequence"/>
</dbReference>
<dbReference type="Pfam" id="PF04082">
    <property type="entry name" value="Fungal_trans"/>
    <property type="match status" value="1"/>
</dbReference>
<feature type="compositionally biased region" description="Pro residues" evidence="2">
    <location>
        <begin position="19"/>
        <end position="31"/>
    </location>
</feature>
<feature type="compositionally biased region" description="Polar residues" evidence="2">
    <location>
        <begin position="226"/>
        <end position="236"/>
    </location>
</feature>
<feature type="region of interest" description="Disordered" evidence="2">
    <location>
        <begin position="198"/>
        <end position="246"/>
    </location>
</feature>
<dbReference type="PANTHER" id="PTHR46910:SF40">
    <property type="entry name" value="ZN(II)2CYS6 TRANSCRIPTION FACTOR (EUROFUNG)"/>
    <property type="match status" value="1"/>
</dbReference>
<keyword evidence="5" id="KW-1185">Reference proteome</keyword>
<protein>
    <recommendedName>
        <fullName evidence="3">Xylanolytic transcriptional activator regulatory domain-containing protein</fullName>
    </recommendedName>
</protein>
<organism evidence="4 5">
    <name type="scientific">Neocucurbitaria cava</name>
    <dbReference type="NCBI Taxonomy" id="798079"/>
    <lineage>
        <taxon>Eukaryota</taxon>
        <taxon>Fungi</taxon>
        <taxon>Dikarya</taxon>
        <taxon>Ascomycota</taxon>
        <taxon>Pezizomycotina</taxon>
        <taxon>Dothideomycetes</taxon>
        <taxon>Pleosporomycetidae</taxon>
        <taxon>Pleosporales</taxon>
        <taxon>Pleosporineae</taxon>
        <taxon>Cucurbitariaceae</taxon>
        <taxon>Neocucurbitaria</taxon>
    </lineage>
</organism>
<reference evidence="4" key="1">
    <citation type="submission" date="2022-10" db="EMBL/GenBank/DDBJ databases">
        <title>Tapping the CABI collections for fungal endophytes: first genome assemblies for Collariella, Neodidymelliopsis, Ascochyta clinopodiicola, Didymella pomorum, Didymosphaeria variabile, Neocosmospora piperis and Neocucurbitaria cava.</title>
        <authorList>
            <person name="Hill R."/>
        </authorList>
    </citation>
    <scope>NUCLEOTIDE SEQUENCE</scope>
    <source>
        <strain evidence="4">IMI 356814</strain>
    </source>
</reference>
<evidence type="ECO:0000313" key="4">
    <source>
        <dbReference type="EMBL" id="KAJ4375209.1"/>
    </source>
</evidence>
<dbReference type="AlphaFoldDB" id="A0A9W8YE78"/>
<name>A0A9W8YE78_9PLEO</name>
<gene>
    <name evidence="4" type="ORF">N0V83_002295</name>
</gene>
<evidence type="ECO:0000259" key="3">
    <source>
        <dbReference type="Pfam" id="PF04082"/>
    </source>
</evidence>
<feature type="region of interest" description="Disordered" evidence="2">
    <location>
        <begin position="1"/>
        <end position="42"/>
    </location>
</feature>
<dbReference type="InterPro" id="IPR050987">
    <property type="entry name" value="AtrR-like"/>
</dbReference>
<dbReference type="OrthoDB" id="5284003at2759"/>
<dbReference type="PANTHER" id="PTHR46910">
    <property type="entry name" value="TRANSCRIPTION FACTOR PDR1"/>
    <property type="match status" value="1"/>
</dbReference>
<dbReference type="GO" id="GO:0006351">
    <property type="term" value="P:DNA-templated transcription"/>
    <property type="evidence" value="ECO:0007669"/>
    <property type="project" value="InterPro"/>
</dbReference>
<dbReference type="GO" id="GO:0003700">
    <property type="term" value="F:DNA-binding transcription factor activity"/>
    <property type="evidence" value="ECO:0007669"/>
    <property type="project" value="InterPro"/>
</dbReference>
<accession>A0A9W8YE78</accession>
<dbReference type="CDD" id="cd12148">
    <property type="entry name" value="fungal_TF_MHR"/>
    <property type="match status" value="1"/>
</dbReference>
<evidence type="ECO:0000256" key="2">
    <source>
        <dbReference type="SAM" id="MobiDB-lite"/>
    </source>
</evidence>